<protein>
    <recommendedName>
        <fullName evidence="3">Phospholipase/carboxylesterase/thioesterase domain-containing protein</fullName>
    </recommendedName>
</protein>
<evidence type="ECO:0000256" key="2">
    <source>
        <dbReference type="ARBA" id="ARBA00022801"/>
    </source>
</evidence>
<name>A0A1Q5ZV23_9SPHI</name>
<dbReference type="AlphaFoldDB" id="A0A1Q5ZV23"/>
<dbReference type="GO" id="GO:0016787">
    <property type="term" value="F:hydrolase activity"/>
    <property type="evidence" value="ECO:0007669"/>
    <property type="project" value="UniProtKB-KW"/>
</dbReference>
<evidence type="ECO:0000259" key="3">
    <source>
        <dbReference type="Pfam" id="PF02230"/>
    </source>
</evidence>
<comment type="caution">
    <text evidence="4">The sequence shown here is derived from an EMBL/GenBank/DDBJ whole genome shotgun (WGS) entry which is preliminary data.</text>
</comment>
<dbReference type="OrthoDB" id="9801763at2"/>
<keyword evidence="5" id="KW-1185">Reference proteome</keyword>
<dbReference type="Pfam" id="PF02230">
    <property type="entry name" value="Abhydrolase_2"/>
    <property type="match status" value="1"/>
</dbReference>
<evidence type="ECO:0000256" key="1">
    <source>
        <dbReference type="ARBA" id="ARBA00006499"/>
    </source>
</evidence>
<sequence length="208" mass="22569">MYTHEYNIITAGAQPQEAKGALILLHGRGSTAHNMIGLANEFNVKDFAIYAPQATNHSWYPYSFLAPVQDNEPALSSALGVITRLVKQIEADGIPASKIYFAGFSQGACLTLEYITRNAKQYGGAVAFTGGLIGEELNLANYAGDFNNTPVLITTGDPDPHVPLTRVNESVEIITGMQANVTLKVYKGRPHTITQEEIDLANELVFKN</sequence>
<dbReference type="PANTHER" id="PTHR10655">
    <property type="entry name" value="LYSOPHOSPHOLIPASE-RELATED"/>
    <property type="match status" value="1"/>
</dbReference>
<dbReference type="Gene3D" id="3.40.50.1820">
    <property type="entry name" value="alpha/beta hydrolase"/>
    <property type="match status" value="1"/>
</dbReference>
<dbReference type="InterPro" id="IPR003140">
    <property type="entry name" value="PLipase/COase/thioEstase"/>
</dbReference>
<evidence type="ECO:0000313" key="4">
    <source>
        <dbReference type="EMBL" id="OKS85621.1"/>
    </source>
</evidence>
<dbReference type="PANTHER" id="PTHR10655:SF17">
    <property type="entry name" value="LYSOPHOSPHOLIPASE-LIKE PROTEIN 1"/>
    <property type="match status" value="1"/>
</dbReference>
<comment type="similarity">
    <text evidence="1">Belongs to the AB hydrolase superfamily. AB hydrolase 2 family.</text>
</comment>
<evidence type="ECO:0000313" key="5">
    <source>
        <dbReference type="Proteomes" id="UP000186720"/>
    </source>
</evidence>
<dbReference type="RefSeq" id="WP_074488426.1">
    <property type="nucleotide sequence ID" value="NZ_FPAM01000001.1"/>
</dbReference>
<accession>A0A1Q5ZV23</accession>
<feature type="domain" description="Phospholipase/carboxylesterase/thioesterase" evidence="3">
    <location>
        <begin position="15"/>
        <end position="201"/>
    </location>
</feature>
<dbReference type="Proteomes" id="UP000186720">
    <property type="component" value="Unassembled WGS sequence"/>
</dbReference>
<organism evidence="4 5">
    <name type="scientific">Mucilaginibacter polytrichastri</name>
    <dbReference type="NCBI Taxonomy" id="1302689"/>
    <lineage>
        <taxon>Bacteria</taxon>
        <taxon>Pseudomonadati</taxon>
        <taxon>Bacteroidota</taxon>
        <taxon>Sphingobacteriia</taxon>
        <taxon>Sphingobacteriales</taxon>
        <taxon>Sphingobacteriaceae</taxon>
        <taxon>Mucilaginibacter</taxon>
    </lineage>
</organism>
<dbReference type="InterPro" id="IPR029058">
    <property type="entry name" value="AB_hydrolase_fold"/>
</dbReference>
<gene>
    <name evidence="4" type="ORF">RG47T_1067</name>
</gene>
<dbReference type="SUPFAM" id="SSF53474">
    <property type="entry name" value="alpha/beta-Hydrolases"/>
    <property type="match status" value="1"/>
</dbReference>
<dbReference type="EMBL" id="MPPL01000001">
    <property type="protein sequence ID" value="OKS85621.1"/>
    <property type="molecule type" value="Genomic_DNA"/>
</dbReference>
<dbReference type="STRING" id="1302689.RG47T_1067"/>
<dbReference type="InterPro" id="IPR050565">
    <property type="entry name" value="LYPA1-2/EST-like"/>
</dbReference>
<reference evidence="4 5" key="1">
    <citation type="submission" date="2016-11" db="EMBL/GenBank/DDBJ databases">
        <title>Whole Genome Sequencing of Mucilaginibacter polytrichastri RG4-7(T) isolated from the moss sample.</title>
        <authorList>
            <person name="Li Y."/>
        </authorList>
    </citation>
    <scope>NUCLEOTIDE SEQUENCE [LARGE SCALE GENOMIC DNA]</scope>
    <source>
        <strain evidence="4 5">RG4-7</strain>
    </source>
</reference>
<proteinExistence type="inferred from homology"/>
<keyword evidence="2" id="KW-0378">Hydrolase</keyword>